<dbReference type="EMBL" id="CM000838">
    <property type="protein sequence ID" value="KRH58375.1"/>
    <property type="molecule type" value="Genomic_DNA"/>
</dbReference>
<dbReference type="STRING" id="3847.K7KPV0"/>
<dbReference type="Gene3D" id="3.80.10.10">
    <property type="entry name" value="Ribonuclease Inhibitor"/>
    <property type="match status" value="1"/>
</dbReference>
<dbReference type="HOGENOM" id="CLU_000288_18_22_1"/>
<comment type="subcellular location">
    <subcellularLocation>
        <location evidence="1">Cell envelope</location>
    </subcellularLocation>
</comment>
<evidence type="ECO:0000313" key="2">
    <source>
        <dbReference type="EMBL" id="KRH58375.1"/>
    </source>
</evidence>
<dbReference type="Gramene" id="KRH58375">
    <property type="protein sequence ID" value="KRH58375"/>
    <property type="gene ID" value="GLYMA_05G123800"/>
</dbReference>
<evidence type="ECO:0000256" key="1">
    <source>
        <dbReference type="ARBA" id="ARBA00004196"/>
    </source>
</evidence>
<gene>
    <name evidence="2" type="ORF">GLYMA_05G123800</name>
</gene>
<dbReference type="Proteomes" id="UP000008827">
    <property type="component" value="Chromosome 5"/>
</dbReference>
<organism evidence="2">
    <name type="scientific">Glycine max</name>
    <name type="common">Soybean</name>
    <name type="synonym">Glycine hispida</name>
    <dbReference type="NCBI Taxonomy" id="3847"/>
    <lineage>
        <taxon>Eukaryota</taxon>
        <taxon>Viridiplantae</taxon>
        <taxon>Streptophyta</taxon>
        <taxon>Embryophyta</taxon>
        <taxon>Tracheophyta</taxon>
        <taxon>Spermatophyta</taxon>
        <taxon>Magnoliopsida</taxon>
        <taxon>eudicotyledons</taxon>
        <taxon>Gunneridae</taxon>
        <taxon>Pentapetalae</taxon>
        <taxon>rosids</taxon>
        <taxon>fabids</taxon>
        <taxon>Fabales</taxon>
        <taxon>Fabaceae</taxon>
        <taxon>Papilionoideae</taxon>
        <taxon>50 kb inversion clade</taxon>
        <taxon>NPAAA clade</taxon>
        <taxon>indigoferoid/millettioid clade</taxon>
        <taxon>Phaseoleae</taxon>
        <taxon>Glycine</taxon>
        <taxon>Glycine subgen. Soja</taxon>
    </lineage>
</organism>
<dbReference type="PANTHER" id="PTHR48059">
    <property type="entry name" value="POLYGALACTURONASE INHIBITOR 1"/>
    <property type="match status" value="1"/>
</dbReference>
<evidence type="ECO:0000313" key="4">
    <source>
        <dbReference type="Proteomes" id="UP000008827"/>
    </source>
</evidence>
<dbReference type="AlphaFoldDB" id="K7KPV0"/>
<reference evidence="2" key="3">
    <citation type="submission" date="2018-07" db="EMBL/GenBank/DDBJ databases">
        <title>WGS assembly of Glycine max.</title>
        <authorList>
            <person name="Schmutz J."/>
            <person name="Cannon S."/>
            <person name="Schlueter J."/>
            <person name="Ma J."/>
            <person name="Mitros T."/>
            <person name="Nelson W."/>
            <person name="Hyten D."/>
            <person name="Song Q."/>
            <person name="Thelen J."/>
            <person name="Cheng J."/>
            <person name="Xu D."/>
            <person name="Hellsten U."/>
            <person name="May G."/>
            <person name="Yu Y."/>
            <person name="Sakurai T."/>
            <person name="Umezawa T."/>
            <person name="Bhattacharyya M."/>
            <person name="Sandhu D."/>
            <person name="Valliyodan B."/>
            <person name="Lindquist E."/>
            <person name="Peto M."/>
            <person name="Grant D."/>
            <person name="Shu S."/>
            <person name="Goodstein D."/>
            <person name="Barry K."/>
            <person name="Futrell-Griggs M."/>
            <person name="Abernathy B."/>
            <person name="Du J."/>
            <person name="Tian Z."/>
            <person name="Zhu L."/>
            <person name="Gill N."/>
            <person name="Joshi T."/>
            <person name="Libault M."/>
            <person name="Sethuraman A."/>
            <person name="Zhang X."/>
            <person name="Shinozaki K."/>
            <person name="Nguyen H."/>
            <person name="Wing R."/>
            <person name="Cregan P."/>
            <person name="Specht J."/>
            <person name="Grimwood J."/>
            <person name="Rokhsar D."/>
            <person name="Stacey G."/>
            <person name="Shoemaker R."/>
            <person name="Jackson S."/>
        </authorList>
    </citation>
    <scope>NUCLEOTIDE SEQUENCE</scope>
    <source>
        <tissue evidence="2">Callus</tissue>
    </source>
</reference>
<protein>
    <submittedName>
        <fullName evidence="2 3">Uncharacterized protein</fullName>
    </submittedName>
</protein>
<name>K7KPV0_SOYBN</name>
<dbReference type="PRINTS" id="PR00019">
    <property type="entry name" value="LEURICHRPT"/>
</dbReference>
<evidence type="ECO:0000313" key="3">
    <source>
        <dbReference type="EnsemblPlants" id="KRH58375"/>
    </source>
</evidence>
<reference evidence="3" key="2">
    <citation type="submission" date="2018-02" db="UniProtKB">
        <authorList>
            <consortium name="EnsemblPlants"/>
        </authorList>
    </citation>
    <scope>IDENTIFICATION</scope>
    <source>
        <strain evidence="3">Williams 82</strain>
    </source>
</reference>
<dbReference type="InterPro" id="IPR051848">
    <property type="entry name" value="PGIP"/>
</dbReference>
<dbReference type="SUPFAM" id="SSF52058">
    <property type="entry name" value="L domain-like"/>
    <property type="match status" value="1"/>
</dbReference>
<dbReference type="PANTHER" id="PTHR48059:SF24">
    <property type="entry name" value="POLYGALACTURONASE INHIBITOR"/>
    <property type="match status" value="1"/>
</dbReference>
<dbReference type="eggNOG" id="ENOG502QRQP">
    <property type="taxonomic scope" value="Eukaryota"/>
</dbReference>
<dbReference type="InterPro" id="IPR032675">
    <property type="entry name" value="LRR_dom_sf"/>
</dbReference>
<dbReference type="PaxDb" id="3847-GLYMA05G25351.1"/>
<proteinExistence type="predicted"/>
<sequence>MPNKTLAYRVNHLHLNDLNLTKPYLISPFVGNLPCLNFLSITNTNNLVSSVSLTLRHFMRFTNVFGEILHFLSQIKTLETIIFLYNNFSGNLPLRLPLISNLYRVSFDGNRISATISNSFGSFSEPFKLITLSNNCLTRGILETLAKLVFDFVDLSQNMLINLANNSFAFDFGKVRVSKTLEILDLSHNHLYGTLPEGLTSLKNLGFLDVSYNNLCGKTPRGGRLQKIDVSSYAHN</sequence>
<dbReference type="InParanoid" id="K7KPV0"/>
<accession>K7KPV0</accession>
<dbReference type="InterPro" id="IPR001611">
    <property type="entry name" value="Leu-rich_rpt"/>
</dbReference>
<dbReference type="EnsemblPlants" id="KRH58375">
    <property type="protein sequence ID" value="KRH58375"/>
    <property type="gene ID" value="GLYMA_05G123800"/>
</dbReference>
<keyword evidence="4" id="KW-1185">Reference proteome</keyword>
<reference evidence="2 3" key="1">
    <citation type="journal article" date="2010" name="Nature">
        <title>Genome sequence of the palaeopolyploid soybean.</title>
        <authorList>
            <person name="Schmutz J."/>
            <person name="Cannon S.B."/>
            <person name="Schlueter J."/>
            <person name="Ma J."/>
            <person name="Mitros T."/>
            <person name="Nelson W."/>
            <person name="Hyten D.L."/>
            <person name="Song Q."/>
            <person name="Thelen J.J."/>
            <person name="Cheng J."/>
            <person name="Xu D."/>
            <person name="Hellsten U."/>
            <person name="May G.D."/>
            <person name="Yu Y."/>
            <person name="Sakurai T."/>
            <person name="Umezawa T."/>
            <person name="Bhattacharyya M.K."/>
            <person name="Sandhu D."/>
            <person name="Valliyodan B."/>
            <person name="Lindquist E."/>
            <person name="Peto M."/>
            <person name="Grant D."/>
            <person name="Shu S."/>
            <person name="Goodstein D."/>
            <person name="Barry K."/>
            <person name="Futrell-Griggs M."/>
            <person name="Abernathy B."/>
            <person name="Du J."/>
            <person name="Tian Z."/>
            <person name="Zhu L."/>
            <person name="Gill N."/>
            <person name="Joshi T."/>
            <person name="Libault M."/>
            <person name="Sethuraman A."/>
            <person name="Zhang X.-C."/>
            <person name="Shinozaki K."/>
            <person name="Nguyen H.T."/>
            <person name="Wing R.A."/>
            <person name="Cregan P."/>
            <person name="Specht J."/>
            <person name="Grimwood J."/>
            <person name="Rokhsar D."/>
            <person name="Stacey G."/>
            <person name="Shoemaker R.C."/>
            <person name="Jackson S.A."/>
        </authorList>
    </citation>
    <scope>NUCLEOTIDE SEQUENCE</scope>
    <source>
        <strain evidence="3">cv. Williams 82</strain>
        <tissue evidence="2">Callus</tissue>
    </source>
</reference>
<dbReference type="SMR" id="K7KPV0"/>
<dbReference type="Pfam" id="PF00560">
    <property type="entry name" value="LRR_1"/>
    <property type="match status" value="1"/>
</dbReference>